<dbReference type="PROSITE" id="PS51747">
    <property type="entry name" value="CYT_DCMP_DEAMINASES_2"/>
    <property type="match status" value="1"/>
</dbReference>
<feature type="region of interest" description="Disordered" evidence="6">
    <location>
        <begin position="147"/>
        <end position="168"/>
    </location>
</feature>
<evidence type="ECO:0000313" key="8">
    <source>
        <dbReference type="EMBL" id="KAK0153924.1"/>
    </source>
</evidence>
<keyword evidence="2" id="KW-0677">Repeat</keyword>
<comment type="cofactor">
    <cofactor evidence="1">
        <name>Zn(2+)</name>
        <dbReference type="ChEBI" id="CHEBI:29105"/>
    </cofactor>
</comment>
<dbReference type="GO" id="GO:0005737">
    <property type="term" value="C:cytoplasm"/>
    <property type="evidence" value="ECO:0007669"/>
    <property type="project" value="TreeGrafter"/>
</dbReference>
<evidence type="ECO:0000259" key="7">
    <source>
        <dbReference type="PROSITE" id="PS51747"/>
    </source>
</evidence>
<dbReference type="Proteomes" id="UP001174136">
    <property type="component" value="Unassembled WGS sequence"/>
</dbReference>
<dbReference type="InterPro" id="IPR002125">
    <property type="entry name" value="CMP_dCMP_dom"/>
</dbReference>
<gene>
    <name evidence="8" type="primary">cdadc1</name>
    <name evidence="8" type="ORF">N1851_004000</name>
</gene>
<dbReference type="PANTHER" id="PTHR11086">
    <property type="entry name" value="DEOXYCYTIDYLATE DEAMINASE-RELATED"/>
    <property type="match status" value="1"/>
</dbReference>
<feature type="domain" description="CMP/dCMP-type deaminase" evidence="7">
    <location>
        <begin position="51"/>
        <end position="149"/>
    </location>
</feature>
<evidence type="ECO:0000256" key="4">
    <source>
        <dbReference type="ARBA" id="ARBA00040574"/>
    </source>
</evidence>
<dbReference type="InterPro" id="IPR015517">
    <property type="entry name" value="dCMP_deaminase-rel"/>
</dbReference>
<accession>A0AA47N914</accession>
<dbReference type="EMBL" id="JAOPHQ010000604">
    <property type="protein sequence ID" value="KAK0153924.1"/>
    <property type="molecule type" value="Genomic_DNA"/>
</dbReference>
<evidence type="ECO:0000256" key="3">
    <source>
        <dbReference type="ARBA" id="ARBA00022801"/>
    </source>
</evidence>
<evidence type="ECO:0000256" key="1">
    <source>
        <dbReference type="ARBA" id="ARBA00001947"/>
    </source>
</evidence>
<sequence length="482" mass="52792">MAAAAATGRCACRKSRDVQDAGTQTDTTLQGQVPRLSTGNLFTLLSLWMERFPKDELKDNLKEDNQAGQVRASGLVVVRDGRVSGLYCSGPQLHAAQAAIVRQAGGGGLAGCQLYFSRRPCATCLKMVINADVSQIFFWPGDPEVSMLLPPMDPDPRPDQGQTSSPGLSEAQLDAAAVDKLKASRSPACVPLPPLFPGVAQYVDETSRVGDFVERVREDEPEVDTDELFSRQRRRHLREFAAEFLIGSERQHRHVLTHMGLENLCVEPYLSGLRHNMRELVEVLATVSAGVPLLHHGFYSLEDAPAARAQTATAGPSKESVDEAPGGPRSPALSQEVARHCIIQARLLAYRTEDPKVGVGAVIWAEGQSDGCDGTGRLYLVGCGYNAYPVGSQYAQYPQMDTKYLDRQWSKYRSREMRAGQRNILFVTKCPCDECVPLIRAAGITHVYTTDQDCGKDKGDISYLRFRDMKGLSKFTVSSTHA</sequence>
<protein>
    <recommendedName>
        <fullName evidence="4">Cytidine and dCMP deaminase domain-containing protein 1</fullName>
    </recommendedName>
    <alternativeName>
        <fullName evidence="5">Cytidine deaminase</fullName>
    </alternativeName>
</protein>
<feature type="region of interest" description="Disordered" evidence="6">
    <location>
        <begin position="309"/>
        <end position="332"/>
    </location>
</feature>
<evidence type="ECO:0000256" key="5">
    <source>
        <dbReference type="ARBA" id="ARBA00041919"/>
    </source>
</evidence>
<dbReference type="Gene3D" id="3.40.140.10">
    <property type="entry name" value="Cytidine Deaminase, domain 2"/>
    <property type="match status" value="2"/>
</dbReference>
<evidence type="ECO:0000313" key="9">
    <source>
        <dbReference type="Proteomes" id="UP001174136"/>
    </source>
</evidence>
<dbReference type="AlphaFoldDB" id="A0AA47N914"/>
<dbReference type="SUPFAM" id="SSF53927">
    <property type="entry name" value="Cytidine deaminase-like"/>
    <property type="match status" value="2"/>
</dbReference>
<proteinExistence type="predicted"/>
<dbReference type="PANTHER" id="PTHR11086:SF14">
    <property type="entry name" value="CYTIDINE AND DCMP DEAMINASE DOMAIN-CONTAINING PROTEIN 1"/>
    <property type="match status" value="1"/>
</dbReference>
<keyword evidence="3" id="KW-0378">Hydrolase</keyword>
<dbReference type="GO" id="GO:0004132">
    <property type="term" value="F:dCMP deaminase activity"/>
    <property type="evidence" value="ECO:0007669"/>
    <property type="project" value="TreeGrafter"/>
</dbReference>
<dbReference type="InterPro" id="IPR016193">
    <property type="entry name" value="Cytidine_deaminase-like"/>
</dbReference>
<organism evidence="8 9">
    <name type="scientific">Merluccius polli</name>
    <name type="common">Benguela hake</name>
    <name type="synonym">Merluccius cadenati</name>
    <dbReference type="NCBI Taxonomy" id="89951"/>
    <lineage>
        <taxon>Eukaryota</taxon>
        <taxon>Metazoa</taxon>
        <taxon>Chordata</taxon>
        <taxon>Craniata</taxon>
        <taxon>Vertebrata</taxon>
        <taxon>Euteleostomi</taxon>
        <taxon>Actinopterygii</taxon>
        <taxon>Neopterygii</taxon>
        <taxon>Teleostei</taxon>
        <taxon>Neoteleostei</taxon>
        <taxon>Acanthomorphata</taxon>
        <taxon>Zeiogadaria</taxon>
        <taxon>Gadariae</taxon>
        <taxon>Gadiformes</taxon>
        <taxon>Gadoidei</taxon>
        <taxon>Merlucciidae</taxon>
        <taxon>Merluccius</taxon>
    </lineage>
</organism>
<reference evidence="8" key="1">
    <citation type="journal article" date="2023" name="Front. Mar. Sci.">
        <title>A new Merluccius polli reference genome to investigate the effects of global change in West African waters.</title>
        <authorList>
            <person name="Mateo J.L."/>
            <person name="Blanco-Fernandez C."/>
            <person name="Garcia-Vazquez E."/>
            <person name="Machado-Schiaffino G."/>
        </authorList>
    </citation>
    <scope>NUCLEOTIDE SEQUENCE</scope>
    <source>
        <strain evidence="8">C29</strain>
        <tissue evidence="8">Fin</tissue>
    </source>
</reference>
<evidence type="ECO:0000256" key="2">
    <source>
        <dbReference type="ARBA" id="ARBA00022737"/>
    </source>
</evidence>
<name>A0AA47N914_MERPO</name>
<comment type="caution">
    <text evidence="8">The sequence shown here is derived from an EMBL/GenBank/DDBJ whole genome shotgun (WGS) entry which is preliminary data.</text>
</comment>
<evidence type="ECO:0000256" key="6">
    <source>
        <dbReference type="SAM" id="MobiDB-lite"/>
    </source>
</evidence>
<keyword evidence="9" id="KW-1185">Reference proteome</keyword>